<dbReference type="Pfam" id="PF00501">
    <property type="entry name" value="AMP-binding"/>
    <property type="match status" value="1"/>
</dbReference>
<dbReference type="EMBL" id="CAFBQX010000003">
    <property type="protein sequence ID" value="CAB5071925.1"/>
    <property type="molecule type" value="Genomic_DNA"/>
</dbReference>
<dbReference type="EMBL" id="CAFBNH010000001">
    <property type="protein sequence ID" value="CAB4935305.1"/>
    <property type="molecule type" value="Genomic_DNA"/>
</dbReference>
<protein>
    <submittedName>
        <fullName evidence="3">Unannotated protein</fullName>
    </submittedName>
</protein>
<dbReference type="PROSITE" id="PS00455">
    <property type="entry name" value="AMP_BINDING"/>
    <property type="match status" value="1"/>
</dbReference>
<dbReference type="InterPro" id="IPR000873">
    <property type="entry name" value="AMP-dep_synth/lig_dom"/>
</dbReference>
<dbReference type="SUPFAM" id="SSF56801">
    <property type="entry name" value="Acetyl-CoA synthetase-like"/>
    <property type="match status" value="1"/>
</dbReference>
<evidence type="ECO:0000313" key="4">
    <source>
        <dbReference type="EMBL" id="CAB4691686.1"/>
    </source>
</evidence>
<name>A0A6J5YYU5_9ZZZZ</name>
<sequence length="365" mass="38058">MDMSSQRELLHVGAACSIPQVMIDLASAISGAGPALGFGECSTTSVSPEICVVIGTSGSTGSPKEVGISASALVASARASHKFLGAKPGQQWSLLLPMIHIAAVNVLTRSVELGTSPIDLRTADKYMDADFTAIVPTQLFRALNGDALLLNHLQKCQAVLVGGAALPDAIRKQATELGINLVSTYGMTETTGGCVYNNQPLDGVALKISSQGLIAISGPVLASIYINDEKSWNRSIVDGSFITSDLGTFTDNKLTVDGRADDVIISGGEKISLSAVESALQSRFPNIEFAAFAIADAEWGSALHVAIAGESTVSTSEITAFLSSSLGEIAKPKGFISLPSLPLISIGKVDRKALSLLMIHERQMQ</sequence>
<proteinExistence type="inferred from homology"/>
<dbReference type="InterPro" id="IPR042099">
    <property type="entry name" value="ANL_N_sf"/>
</dbReference>
<dbReference type="AlphaFoldDB" id="A0A6J5YYU5"/>
<dbReference type="InterPro" id="IPR020845">
    <property type="entry name" value="AMP-binding_CS"/>
</dbReference>
<dbReference type="EMBL" id="CAEZZW010000003">
    <property type="protein sequence ID" value="CAB4779697.1"/>
    <property type="molecule type" value="Genomic_DNA"/>
</dbReference>
<dbReference type="PANTHER" id="PTHR43201">
    <property type="entry name" value="ACYL-COA SYNTHETASE"/>
    <property type="match status" value="1"/>
</dbReference>
<evidence type="ECO:0000313" key="10">
    <source>
        <dbReference type="EMBL" id="CAB4968801.1"/>
    </source>
</evidence>
<dbReference type="PANTHER" id="PTHR43201:SF8">
    <property type="entry name" value="ACYL-COA SYNTHETASE FAMILY MEMBER 3"/>
    <property type="match status" value="1"/>
</dbReference>
<gene>
    <name evidence="4" type="ORF">UFOPK2510_00738</name>
    <name evidence="5" type="ORF">UFOPK2718_00090</name>
    <name evidence="6" type="ORF">UFOPK2936_00814</name>
    <name evidence="7" type="ORF">UFOPK3174_00261</name>
    <name evidence="8" type="ORF">UFOPK3328_00145</name>
    <name evidence="9" type="ORF">UFOPK3779_00145</name>
    <name evidence="10" type="ORF">UFOPK3913_00171</name>
    <name evidence="3" type="ORF">UFOPK4107_00494</name>
    <name evidence="11" type="ORF">UFOPK4403_00682</name>
</gene>
<dbReference type="Gene3D" id="3.30.300.30">
    <property type="match status" value="1"/>
</dbReference>
<accession>A0A6J5YYU5</accession>
<dbReference type="EMBL" id="CAFBOC010000001">
    <property type="protein sequence ID" value="CAB4968801.1"/>
    <property type="molecule type" value="Genomic_DNA"/>
</dbReference>
<organism evidence="3">
    <name type="scientific">freshwater metagenome</name>
    <dbReference type="NCBI Taxonomy" id="449393"/>
    <lineage>
        <taxon>unclassified sequences</taxon>
        <taxon>metagenomes</taxon>
        <taxon>ecological metagenomes</taxon>
    </lineage>
</organism>
<dbReference type="EMBL" id="CAESAE010000003">
    <property type="protein sequence ID" value="CAB4334606.1"/>
    <property type="molecule type" value="Genomic_DNA"/>
</dbReference>
<feature type="domain" description="AMP-dependent synthetase/ligase" evidence="2">
    <location>
        <begin position="47"/>
        <end position="215"/>
    </location>
</feature>
<dbReference type="GO" id="GO:0006631">
    <property type="term" value="P:fatty acid metabolic process"/>
    <property type="evidence" value="ECO:0007669"/>
    <property type="project" value="TreeGrafter"/>
</dbReference>
<dbReference type="InterPro" id="IPR045851">
    <property type="entry name" value="AMP-bd_C_sf"/>
</dbReference>
<evidence type="ECO:0000313" key="3">
    <source>
        <dbReference type="EMBL" id="CAB4334606.1"/>
    </source>
</evidence>
<dbReference type="EMBL" id="CAEZXO010000004">
    <property type="protein sequence ID" value="CAB4691686.1"/>
    <property type="molecule type" value="Genomic_DNA"/>
</dbReference>
<reference evidence="3" key="1">
    <citation type="submission" date="2020-05" db="EMBL/GenBank/DDBJ databases">
        <authorList>
            <person name="Chiriac C."/>
            <person name="Salcher M."/>
            <person name="Ghai R."/>
            <person name="Kavagutti S V."/>
        </authorList>
    </citation>
    <scope>NUCLEOTIDE SEQUENCE</scope>
</reference>
<comment type="similarity">
    <text evidence="1">Belongs to the ATP-dependent AMP-binding enzyme family.</text>
</comment>
<evidence type="ECO:0000313" key="7">
    <source>
        <dbReference type="EMBL" id="CAB4821610.1"/>
    </source>
</evidence>
<evidence type="ECO:0000259" key="2">
    <source>
        <dbReference type="Pfam" id="PF00501"/>
    </source>
</evidence>
<evidence type="ECO:0000256" key="1">
    <source>
        <dbReference type="ARBA" id="ARBA00006432"/>
    </source>
</evidence>
<evidence type="ECO:0000313" key="9">
    <source>
        <dbReference type="EMBL" id="CAB4935305.1"/>
    </source>
</evidence>
<dbReference type="GO" id="GO:0031956">
    <property type="term" value="F:medium-chain fatty acid-CoA ligase activity"/>
    <property type="evidence" value="ECO:0007669"/>
    <property type="project" value="TreeGrafter"/>
</dbReference>
<dbReference type="EMBL" id="CAFBLD010000001">
    <property type="protein sequence ID" value="CAB4856026.1"/>
    <property type="molecule type" value="Genomic_DNA"/>
</dbReference>
<dbReference type="EMBL" id="CAFABH010000003">
    <property type="protein sequence ID" value="CAB4821610.1"/>
    <property type="molecule type" value="Genomic_DNA"/>
</dbReference>
<evidence type="ECO:0000313" key="11">
    <source>
        <dbReference type="EMBL" id="CAB5071925.1"/>
    </source>
</evidence>
<dbReference type="Gene3D" id="3.40.50.12780">
    <property type="entry name" value="N-terminal domain of ligase-like"/>
    <property type="match status" value="1"/>
</dbReference>
<evidence type="ECO:0000313" key="8">
    <source>
        <dbReference type="EMBL" id="CAB4856026.1"/>
    </source>
</evidence>
<evidence type="ECO:0000313" key="5">
    <source>
        <dbReference type="EMBL" id="CAB4715327.1"/>
    </source>
</evidence>
<dbReference type="EMBL" id="CAEZYM010000001">
    <property type="protein sequence ID" value="CAB4715327.1"/>
    <property type="molecule type" value="Genomic_DNA"/>
</dbReference>
<evidence type="ECO:0000313" key="6">
    <source>
        <dbReference type="EMBL" id="CAB4779697.1"/>
    </source>
</evidence>